<dbReference type="Pfam" id="PF13378">
    <property type="entry name" value="MR_MLE_C"/>
    <property type="match status" value="1"/>
</dbReference>
<evidence type="ECO:0000313" key="3">
    <source>
        <dbReference type="Proteomes" id="UP000515811"/>
    </source>
</evidence>
<sequence length="479" mass="52209">MQTVPHVKVLSVECAELPYVLRMPFRFGATTVREGLQAVIRVRLGLPGKGGEIFGYAAEALAAKWFDKSPALSDADNVQQLRDALRLTAKTYKAAAACSAFDLFANHHAEIEADAHAHRLPPLVMSYGPALLDRAILDALCRAHGLSFRQAMQANLAGMHLGALDASLGSFETSAFLASLKPQTQLDVRHTVGMLDPITEADLPTSGRADDGLPETLQEVIAHYGNRYFKIKLGGDDASDLARLERIAAVLDARSSPYFVTLDGNEQYTSAEAVAMLWKAMEERPRLARLCASTLLVEQPIARGVVWSQPVEAIARHRPVIIDESDEDVGAFTRARALGYRGVSSKSCKGFYKSLLNLARCHVWNAQAAPGEPPFFLSAEDLTTQPGFSMQQDLALVSLLGISHVERNAHHFVHGFNGKPNAEAREFLAAHPDLYEIGDRSAAPRLRIRDGRVHLASLDAVGFGTSLHPHIKSWVEVVS</sequence>
<dbReference type="InterPro" id="IPR036849">
    <property type="entry name" value="Enolase-like_C_sf"/>
</dbReference>
<accession>A0A7G9RRN9</accession>
<proteinExistence type="predicted"/>
<dbReference type="InterPro" id="IPR029065">
    <property type="entry name" value="Enolase_C-like"/>
</dbReference>
<protein>
    <submittedName>
        <fullName evidence="2">Mandelate racemase</fullName>
    </submittedName>
</protein>
<evidence type="ECO:0000259" key="1">
    <source>
        <dbReference type="Pfam" id="PF13378"/>
    </source>
</evidence>
<dbReference type="EMBL" id="CP060714">
    <property type="protein sequence ID" value="QNN58264.1"/>
    <property type="molecule type" value="Genomic_DNA"/>
</dbReference>
<dbReference type="Gene3D" id="3.20.20.120">
    <property type="entry name" value="Enolase-like C-terminal domain"/>
    <property type="match status" value="1"/>
</dbReference>
<organism evidence="2 3">
    <name type="scientific">Diaphorobacter ruginosibacter</name>
    <dbReference type="NCBI Taxonomy" id="1715720"/>
    <lineage>
        <taxon>Bacteria</taxon>
        <taxon>Pseudomonadati</taxon>
        <taxon>Pseudomonadota</taxon>
        <taxon>Betaproteobacteria</taxon>
        <taxon>Burkholderiales</taxon>
        <taxon>Comamonadaceae</taxon>
        <taxon>Diaphorobacter</taxon>
    </lineage>
</organism>
<dbReference type="Proteomes" id="UP000515811">
    <property type="component" value="Chromosome"/>
</dbReference>
<dbReference type="RefSeq" id="WP_187598508.1">
    <property type="nucleotide sequence ID" value="NZ_CP060714.1"/>
</dbReference>
<dbReference type="SUPFAM" id="SSF51604">
    <property type="entry name" value="Enolase C-terminal domain-like"/>
    <property type="match status" value="1"/>
</dbReference>
<gene>
    <name evidence="2" type="ORF">H9K76_05275</name>
</gene>
<feature type="domain" description="Enolase C-terminal" evidence="1">
    <location>
        <begin position="215"/>
        <end position="468"/>
    </location>
</feature>
<reference evidence="2 3" key="1">
    <citation type="submission" date="2020-08" db="EMBL/GenBank/DDBJ databases">
        <title>Genome sequence of Diaphorobacter ruginosibacter DSM 27467T.</title>
        <authorList>
            <person name="Hyun D.-W."/>
            <person name="Bae J.-W."/>
        </authorList>
    </citation>
    <scope>NUCLEOTIDE SEQUENCE [LARGE SCALE GENOMIC DNA]</scope>
    <source>
        <strain evidence="2 3">DSM 27467</strain>
    </source>
</reference>
<keyword evidence="3" id="KW-1185">Reference proteome</keyword>
<name>A0A7G9RRN9_9BURK</name>
<evidence type="ECO:0000313" key="2">
    <source>
        <dbReference type="EMBL" id="QNN58264.1"/>
    </source>
</evidence>
<dbReference type="KEGG" id="drg:H9K76_05275"/>
<dbReference type="AlphaFoldDB" id="A0A7G9RRN9"/>